<dbReference type="Gene3D" id="3.40.50.720">
    <property type="entry name" value="NAD(P)-binding Rossmann-like Domain"/>
    <property type="match status" value="1"/>
</dbReference>
<keyword evidence="5" id="KW-1185">Reference proteome</keyword>
<dbReference type="SUPFAM" id="SSF51735">
    <property type="entry name" value="NAD(P)-binding Rossmann-fold domains"/>
    <property type="match status" value="1"/>
</dbReference>
<comment type="similarity">
    <text evidence="2">Belongs to the NAD(P)-dependent epimerase/dehydratase family. Dihydroflavonol-4-reductase subfamily.</text>
</comment>
<evidence type="ECO:0000313" key="5">
    <source>
        <dbReference type="Proteomes" id="UP000181898"/>
    </source>
</evidence>
<dbReference type="InterPro" id="IPR050425">
    <property type="entry name" value="NAD(P)_dehydrat-like"/>
</dbReference>
<dbReference type="GO" id="GO:0016616">
    <property type="term" value="F:oxidoreductase activity, acting on the CH-OH group of donors, NAD or NADP as acceptor"/>
    <property type="evidence" value="ECO:0007669"/>
    <property type="project" value="TreeGrafter"/>
</dbReference>
<keyword evidence="1" id="KW-0560">Oxidoreductase</keyword>
<dbReference type="FunFam" id="3.40.50.720:FF:000336">
    <property type="entry name" value="Aldehyde reductase"/>
    <property type="match status" value="1"/>
</dbReference>
<dbReference type="PANTHER" id="PTHR10366">
    <property type="entry name" value="NAD DEPENDENT EPIMERASE/DEHYDRATASE"/>
    <property type="match status" value="1"/>
</dbReference>
<dbReference type="AlphaFoldDB" id="A0A1L3JI15"/>
<evidence type="ECO:0000256" key="2">
    <source>
        <dbReference type="ARBA" id="ARBA00023445"/>
    </source>
</evidence>
<gene>
    <name evidence="4" type="ORF">LPB136_05095</name>
</gene>
<organism evidence="4 5">
    <name type="scientific">Tenacibaculum todarodis</name>
    <dbReference type="NCBI Taxonomy" id="1850252"/>
    <lineage>
        <taxon>Bacteria</taxon>
        <taxon>Pseudomonadati</taxon>
        <taxon>Bacteroidota</taxon>
        <taxon>Flavobacteriia</taxon>
        <taxon>Flavobacteriales</taxon>
        <taxon>Flavobacteriaceae</taxon>
        <taxon>Tenacibaculum</taxon>
    </lineage>
</organism>
<evidence type="ECO:0000256" key="1">
    <source>
        <dbReference type="ARBA" id="ARBA00023002"/>
    </source>
</evidence>
<feature type="domain" description="NAD-dependent epimerase/dehydratase" evidence="3">
    <location>
        <begin position="5"/>
        <end position="251"/>
    </location>
</feature>
<dbReference type="CDD" id="cd05227">
    <property type="entry name" value="AR_SDR_e"/>
    <property type="match status" value="1"/>
</dbReference>
<dbReference type="InterPro" id="IPR001509">
    <property type="entry name" value="Epimerase_deHydtase"/>
</dbReference>
<dbReference type="EMBL" id="CP018155">
    <property type="protein sequence ID" value="APG64775.1"/>
    <property type="molecule type" value="Genomic_DNA"/>
</dbReference>
<reference evidence="4 5" key="1">
    <citation type="submission" date="2016-11" db="EMBL/GenBank/DDBJ databases">
        <title>Tenacibaculum sp. LPB0136, isolated from marine environment.</title>
        <authorList>
            <person name="Kim E."/>
            <person name="Yi H."/>
        </authorList>
    </citation>
    <scope>NUCLEOTIDE SEQUENCE [LARGE SCALE GENOMIC DNA]</scope>
    <source>
        <strain evidence="4 5">LPB0136</strain>
    </source>
</reference>
<protein>
    <submittedName>
        <fullName evidence="4">NAD-dependent epimerase</fullName>
    </submittedName>
</protein>
<sequence>MMKKVLVTGISGYVGLHTAAELLKKGYSVRGSVRNLSKTAQLTKAIQNEVEPNGNLEFCELNLLNNDGWKEAMQGCDYVLHIASPYVTTEPKDENELIKPAIEGTQRALRFAKKAGVKRVVLTSSLVAMFEDANKSINITEDTWTNTNAKNMTAYVKSKTLAEKSAWDFIKEQKGENRLELVVINPGGIWGPTLSNKIAGESMNIVKDMITGKMPMLAKAAMNMSDVRDVALIHVKALENEKANGRRFVVASEKPYSFKEMAKILKSNGNKKVSTLEGPNSLLKFMSRFNSDLKAMKPFIGNTYHADVSQTMEVFDWKPISFEKSILDTAACVKQLMNNN</sequence>
<dbReference type="Pfam" id="PF01370">
    <property type="entry name" value="Epimerase"/>
    <property type="match status" value="1"/>
</dbReference>
<evidence type="ECO:0000259" key="3">
    <source>
        <dbReference type="Pfam" id="PF01370"/>
    </source>
</evidence>
<name>A0A1L3JI15_9FLAO</name>
<evidence type="ECO:0000313" key="4">
    <source>
        <dbReference type="EMBL" id="APG64775.1"/>
    </source>
</evidence>
<dbReference type="KEGG" id="ten:LPB136_05095"/>
<dbReference type="Proteomes" id="UP000181898">
    <property type="component" value="Chromosome"/>
</dbReference>
<dbReference type="RefSeq" id="WP_072555100.1">
    <property type="nucleotide sequence ID" value="NZ_CP018155.1"/>
</dbReference>
<dbReference type="InterPro" id="IPR036291">
    <property type="entry name" value="NAD(P)-bd_dom_sf"/>
</dbReference>
<proteinExistence type="inferred from homology"/>
<accession>A0A1L3JI15</accession>
<dbReference type="STRING" id="1850252.LPB136_05095"/>
<dbReference type="PANTHER" id="PTHR10366:SF564">
    <property type="entry name" value="STEROL-4-ALPHA-CARBOXYLATE 3-DEHYDROGENASE, DECARBOXYLATING"/>
    <property type="match status" value="1"/>
</dbReference>